<evidence type="ECO:0000313" key="3">
    <source>
        <dbReference type="Proteomes" id="UP000292702"/>
    </source>
</evidence>
<feature type="coiled-coil region" evidence="1">
    <location>
        <begin position="19"/>
        <end position="53"/>
    </location>
</feature>
<organism evidence="2 3">
    <name type="scientific">Steccherinum ochraceum</name>
    <dbReference type="NCBI Taxonomy" id="92696"/>
    <lineage>
        <taxon>Eukaryota</taxon>
        <taxon>Fungi</taxon>
        <taxon>Dikarya</taxon>
        <taxon>Basidiomycota</taxon>
        <taxon>Agaricomycotina</taxon>
        <taxon>Agaricomycetes</taxon>
        <taxon>Polyporales</taxon>
        <taxon>Steccherinaceae</taxon>
        <taxon>Steccherinum</taxon>
    </lineage>
</organism>
<dbReference type="Proteomes" id="UP000292702">
    <property type="component" value="Unassembled WGS sequence"/>
</dbReference>
<keyword evidence="1" id="KW-0175">Coiled coil</keyword>
<keyword evidence="3" id="KW-1185">Reference proteome</keyword>
<evidence type="ECO:0000256" key="1">
    <source>
        <dbReference type="SAM" id="Coils"/>
    </source>
</evidence>
<proteinExistence type="predicted"/>
<name>A0A4R0R7B8_9APHY</name>
<comment type="caution">
    <text evidence="2">The sequence shown here is derived from an EMBL/GenBank/DDBJ whole genome shotgun (WGS) entry which is preliminary data.</text>
</comment>
<evidence type="ECO:0000313" key="2">
    <source>
        <dbReference type="EMBL" id="TCD63511.1"/>
    </source>
</evidence>
<gene>
    <name evidence="2" type="ORF">EIP91_005312</name>
</gene>
<protein>
    <submittedName>
        <fullName evidence="2">Uncharacterized protein</fullName>
    </submittedName>
</protein>
<reference evidence="2 3" key="1">
    <citation type="submission" date="2018-11" db="EMBL/GenBank/DDBJ databases">
        <title>Genome assembly of Steccherinum ochraceum LE-BIN_3174, the white-rot fungus of the Steccherinaceae family (The Residual Polyporoid clade, Polyporales, Basidiomycota).</title>
        <authorList>
            <person name="Fedorova T.V."/>
            <person name="Glazunova O.A."/>
            <person name="Landesman E.O."/>
            <person name="Moiseenko K.V."/>
            <person name="Psurtseva N.V."/>
            <person name="Savinova O.S."/>
            <person name="Shakhova N.V."/>
            <person name="Tyazhelova T.V."/>
            <person name="Vasina D.V."/>
        </authorList>
    </citation>
    <scope>NUCLEOTIDE SEQUENCE [LARGE SCALE GENOMIC DNA]</scope>
    <source>
        <strain evidence="2 3">LE-BIN_3174</strain>
    </source>
</reference>
<dbReference type="AlphaFoldDB" id="A0A4R0R7B8"/>
<sequence length="73" mass="8196">MASKGDQADLAPSEIWDVVKVLNDKLKATRDQLEQVQMENKLLQGKLEEYESSLRDTSRCNLESCASAIKLRG</sequence>
<accession>A0A4R0R7B8</accession>
<dbReference type="EMBL" id="RWJN01000292">
    <property type="protein sequence ID" value="TCD63511.1"/>
    <property type="molecule type" value="Genomic_DNA"/>
</dbReference>
<dbReference type="OrthoDB" id="10586845at2759"/>